<feature type="transmembrane region" description="Helical" evidence="1">
    <location>
        <begin position="21"/>
        <end position="42"/>
    </location>
</feature>
<evidence type="ECO:0000313" key="2">
    <source>
        <dbReference type="EMBL" id="MFC5065041.1"/>
    </source>
</evidence>
<dbReference type="EMBL" id="JBHSIV010000030">
    <property type="protein sequence ID" value="MFC5065041.1"/>
    <property type="molecule type" value="Genomic_DNA"/>
</dbReference>
<evidence type="ECO:0008006" key="4">
    <source>
        <dbReference type="Google" id="ProtNLM"/>
    </source>
</evidence>
<organism evidence="2 3">
    <name type="scientific">Actinomycetospora atypica</name>
    <dbReference type="NCBI Taxonomy" id="1290095"/>
    <lineage>
        <taxon>Bacteria</taxon>
        <taxon>Bacillati</taxon>
        <taxon>Actinomycetota</taxon>
        <taxon>Actinomycetes</taxon>
        <taxon>Pseudonocardiales</taxon>
        <taxon>Pseudonocardiaceae</taxon>
        <taxon>Actinomycetospora</taxon>
    </lineage>
</organism>
<protein>
    <recommendedName>
        <fullName evidence="4">Anti-sigma factor</fullName>
    </recommendedName>
</protein>
<keyword evidence="3" id="KW-1185">Reference proteome</keyword>
<evidence type="ECO:0000313" key="3">
    <source>
        <dbReference type="Proteomes" id="UP001595947"/>
    </source>
</evidence>
<reference evidence="3" key="1">
    <citation type="journal article" date="2019" name="Int. J. Syst. Evol. Microbiol.">
        <title>The Global Catalogue of Microorganisms (GCM) 10K type strain sequencing project: providing services to taxonomists for standard genome sequencing and annotation.</title>
        <authorList>
            <consortium name="The Broad Institute Genomics Platform"/>
            <consortium name="The Broad Institute Genome Sequencing Center for Infectious Disease"/>
            <person name="Wu L."/>
            <person name="Ma J."/>
        </authorList>
    </citation>
    <scope>NUCLEOTIDE SEQUENCE [LARGE SCALE GENOMIC DNA]</scope>
    <source>
        <strain evidence="3">CGMCC 4.7093</strain>
    </source>
</reference>
<comment type="caution">
    <text evidence="2">The sequence shown here is derived from an EMBL/GenBank/DDBJ whole genome shotgun (WGS) entry which is preliminary data.</text>
</comment>
<keyword evidence="1" id="KW-1133">Transmembrane helix</keyword>
<gene>
    <name evidence="2" type="ORF">ACFPBZ_22675</name>
</gene>
<keyword evidence="1" id="KW-0472">Membrane</keyword>
<feature type="non-terminal residue" evidence="2">
    <location>
        <position position="1"/>
    </location>
</feature>
<proteinExistence type="predicted"/>
<name>A0ABV9YQY7_9PSEU</name>
<keyword evidence="1" id="KW-0812">Transmembrane</keyword>
<sequence length="155" mass="14814">APSGSGPAGRRDPRRPARARRLLVGGLTAAAAIAVLVGIGVGTGGSGGAPAPTAVPGPGPVVVSATDLPAAFRSGLGARDPSPLSDPVTRAGCLVAHGLPAGTVPLGTRAVVVDGRPGTLLVLTTGQAGRFRLLVVGPGCAEGRPDTVAEATVGG</sequence>
<accession>A0ABV9YQY7</accession>
<dbReference type="Proteomes" id="UP001595947">
    <property type="component" value="Unassembled WGS sequence"/>
</dbReference>
<evidence type="ECO:0000256" key="1">
    <source>
        <dbReference type="SAM" id="Phobius"/>
    </source>
</evidence>